<dbReference type="Gene3D" id="3.30.70.330">
    <property type="match status" value="1"/>
</dbReference>
<name>A0A8J7TTR8_9PROT</name>
<evidence type="ECO:0000256" key="1">
    <source>
        <dbReference type="ARBA" id="ARBA00006700"/>
    </source>
</evidence>
<dbReference type="HAMAP" id="MF_01369_B">
    <property type="entry name" value="Ribosomal_uL23_B"/>
    <property type="match status" value="1"/>
</dbReference>
<keyword evidence="5 6" id="KW-0687">Ribonucleoprotein</keyword>
<dbReference type="NCBIfam" id="NF004359">
    <property type="entry name" value="PRK05738.1-3"/>
    <property type="match status" value="1"/>
</dbReference>
<proteinExistence type="inferred from homology"/>
<comment type="function">
    <text evidence="6">One of the early assembly proteins it binds 23S rRNA. One of the proteins that surrounds the polypeptide exit tunnel on the outside of the ribosome. Forms the main docking site for trigger factor binding to the ribosome.</text>
</comment>
<dbReference type="InterPro" id="IPR012677">
    <property type="entry name" value="Nucleotide-bd_a/b_plait_sf"/>
</dbReference>
<dbReference type="PANTHER" id="PTHR12059">
    <property type="entry name" value="RIBOSOMAL PROTEIN L23-RELATED"/>
    <property type="match status" value="1"/>
</dbReference>
<reference evidence="7" key="1">
    <citation type="submission" date="2021-02" db="EMBL/GenBank/DDBJ databases">
        <title>Thiocyanate and organic carbon inputs drive convergent selection for specific autotrophic Afipia and Thiobacillus strains within complex microbiomes.</title>
        <authorList>
            <person name="Huddy R.J."/>
            <person name="Sachdeva R."/>
            <person name="Kadzinga F."/>
            <person name="Kantor R.S."/>
            <person name="Harrison S.T.L."/>
            <person name="Banfield J.F."/>
        </authorList>
    </citation>
    <scope>NUCLEOTIDE SEQUENCE</scope>
    <source>
        <strain evidence="7">SCN18_10_11_15_R4_P_38_20</strain>
    </source>
</reference>
<evidence type="ECO:0000256" key="4">
    <source>
        <dbReference type="ARBA" id="ARBA00022980"/>
    </source>
</evidence>
<comment type="caution">
    <text evidence="7">The sequence shown here is derived from an EMBL/GenBank/DDBJ whole genome shotgun (WGS) entry which is preliminary data.</text>
</comment>
<dbReference type="FunFam" id="3.30.70.330:FF:000001">
    <property type="entry name" value="50S ribosomal protein L23"/>
    <property type="match status" value="1"/>
</dbReference>
<dbReference type="GO" id="GO:0003735">
    <property type="term" value="F:structural constituent of ribosome"/>
    <property type="evidence" value="ECO:0007669"/>
    <property type="project" value="InterPro"/>
</dbReference>
<dbReference type="GO" id="GO:0006412">
    <property type="term" value="P:translation"/>
    <property type="evidence" value="ECO:0007669"/>
    <property type="project" value="UniProtKB-UniRule"/>
</dbReference>
<dbReference type="InterPro" id="IPR012678">
    <property type="entry name" value="Ribosomal_uL23/eL15/eS24_sf"/>
</dbReference>
<comment type="subunit">
    <text evidence="6">Part of the 50S ribosomal subunit. Contacts protein L29, and trigger factor when it is bound to the ribosome.</text>
</comment>
<dbReference type="AlphaFoldDB" id="A0A8J7TTR8"/>
<dbReference type="NCBIfam" id="NF004363">
    <property type="entry name" value="PRK05738.2-4"/>
    <property type="match status" value="1"/>
</dbReference>
<evidence type="ECO:0000256" key="5">
    <source>
        <dbReference type="ARBA" id="ARBA00023274"/>
    </source>
</evidence>
<dbReference type="InterPro" id="IPR013025">
    <property type="entry name" value="Ribosomal_uL23-like"/>
</dbReference>
<keyword evidence="4 6" id="KW-0689">Ribosomal protein</keyword>
<dbReference type="GO" id="GO:0019843">
    <property type="term" value="F:rRNA binding"/>
    <property type="evidence" value="ECO:0007669"/>
    <property type="project" value="UniProtKB-UniRule"/>
</dbReference>
<organism evidence="7 8">
    <name type="scientific">Candidatus Paracaedimonas acanthamoebae</name>
    <dbReference type="NCBI Taxonomy" id="244581"/>
    <lineage>
        <taxon>Bacteria</taxon>
        <taxon>Pseudomonadati</taxon>
        <taxon>Pseudomonadota</taxon>
        <taxon>Alphaproteobacteria</taxon>
        <taxon>Holosporales</taxon>
        <taxon>Caedimonadaceae</taxon>
        <taxon>Candidatus Paracaedimonas</taxon>
    </lineage>
</organism>
<accession>A0A8J7TTR8</accession>
<evidence type="ECO:0000313" key="7">
    <source>
        <dbReference type="EMBL" id="MBN9413651.1"/>
    </source>
</evidence>
<sequence>MERALTVIQAPLMTEKSTIASQFRQYGFKTLLEATKPEIKSAIEQIFKVKVVAVNTLLQKGKTKRFKGREGRRSDYKKAIVTLAEGHTIDVGAGL</sequence>
<evidence type="ECO:0000256" key="2">
    <source>
        <dbReference type="ARBA" id="ARBA00022730"/>
    </source>
</evidence>
<keyword evidence="3 6" id="KW-0694">RNA-binding</keyword>
<evidence type="ECO:0000256" key="6">
    <source>
        <dbReference type="HAMAP-Rule" id="MF_01369"/>
    </source>
</evidence>
<dbReference type="Proteomes" id="UP000664414">
    <property type="component" value="Unassembled WGS sequence"/>
</dbReference>
<comment type="similarity">
    <text evidence="1 6">Belongs to the universal ribosomal protein uL23 family.</text>
</comment>
<evidence type="ECO:0000313" key="8">
    <source>
        <dbReference type="Proteomes" id="UP000664414"/>
    </source>
</evidence>
<dbReference type="EMBL" id="JAFKGL010000032">
    <property type="protein sequence ID" value="MBN9413651.1"/>
    <property type="molecule type" value="Genomic_DNA"/>
</dbReference>
<dbReference type="GO" id="GO:0005840">
    <property type="term" value="C:ribosome"/>
    <property type="evidence" value="ECO:0007669"/>
    <property type="project" value="UniProtKB-KW"/>
</dbReference>
<dbReference type="PANTHER" id="PTHR12059:SF5">
    <property type="entry name" value="LARGE RIBOSOMAL SUBUNIT PROTEIN UL23M"/>
    <property type="match status" value="1"/>
</dbReference>
<gene>
    <name evidence="6" type="primary">rplW</name>
    <name evidence="7" type="ORF">J0H12_07020</name>
</gene>
<dbReference type="GO" id="GO:1990904">
    <property type="term" value="C:ribonucleoprotein complex"/>
    <property type="evidence" value="ECO:0007669"/>
    <property type="project" value="UniProtKB-KW"/>
</dbReference>
<dbReference type="Pfam" id="PF00276">
    <property type="entry name" value="Ribosomal_L23"/>
    <property type="match status" value="1"/>
</dbReference>
<evidence type="ECO:0000256" key="3">
    <source>
        <dbReference type="ARBA" id="ARBA00022884"/>
    </source>
</evidence>
<protein>
    <recommendedName>
        <fullName evidence="6">Large ribosomal subunit protein uL23</fullName>
    </recommendedName>
</protein>
<dbReference type="NCBIfam" id="NF004360">
    <property type="entry name" value="PRK05738.1-5"/>
    <property type="match status" value="1"/>
</dbReference>
<keyword evidence="2 6" id="KW-0699">rRNA-binding</keyword>
<dbReference type="SUPFAM" id="SSF54189">
    <property type="entry name" value="Ribosomal proteins S24e, L23 and L15e"/>
    <property type="match status" value="1"/>
</dbReference>